<accession>A0A8J7U5R7</accession>
<comment type="function">
    <text evidence="1">Plays an essential role in the initiation and regulation of chromosomal replication. ATP-DnaA binds to the origin of replication (oriC) to initiate formation of the DNA replication initiation complex once per cell cycle. Binds the DnaA box (a 9 base pair repeat at the origin) and separates the double-stranded (ds)DNA. Forms a right-handed helical filament on oriC DNA; dsDNA binds to the exterior of the filament while single-stranded (ss)DNA is stabiized in the filament's interior. The ATP-DnaA-oriC complex binds and stabilizes one strand of the AT-rich DNA unwinding element (DUE), permitting loading of DNA polymerase. After initiation quickly degrades to an ADP-DnaA complex that is not apt for DNA replication. Binds acidic phospholipids.</text>
</comment>
<protein>
    <recommendedName>
        <fullName evidence="1">Chromosomal replication initiator protein DnaA</fullName>
    </recommendedName>
</protein>
<dbReference type="Gene3D" id="1.10.8.60">
    <property type="match status" value="1"/>
</dbReference>
<evidence type="ECO:0000259" key="3">
    <source>
        <dbReference type="SMART" id="SM00382"/>
    </source>
</evidence>
<dbReference type="Gene3D" id="3.40.50.300">
    <property type="entry name" value="P-loop containing nucleotide triphosphate hydrolases"/>
    <property type="match status" value="2"/>
</dbReference>
<dbReference type="PRINTS" id="PR00051">
    <property type="entry name" value="DNAA"/>
</dbReference>
<dbReference type="InterPro" id="IPR013317">
    <property type="entry name" value="DnaA_dom"/>
</dbReference>
<keyword evidence="1" id="KW-0547">Nucleotide-binding</keyword>
<dbReference type="InterPro" id="IPR027417">
    <property type="entry name" value="P-loop_NTPase"/>
</dbReference>
<dbReference type="InterPro" id="IPR012547">
    <property type="entry name" value="PDDEXK_9"/>
</dbReference>
<organism evidence="4 5">
    <name type="scientific">Acanthopleuribacter pedis</name>
    <dbReference type="NCBI Taxonomy" id="442870"/>
    <lineage>
        <taxon>Bacteria</taxon>
        <taxon>Pseudomonadati</taxon>
        <taxon>Acidobacteriota</taxon>
        <taxon>Holophagae</taxon>
        <taxon>Acanthopleuribacterales</taxon>
        <taxon>Acanthopleuribacteraceae</taxon>
        <taxon>Acanthopleuribacter</taxon>
    </lineage>
</organism>
<dbReference type="SUPFAM" id="SSF52540">
    <property type="entry name" value="P-loop containing nucleoside triphosphate hydrolases"/>
    <property type="match status" value="2"/>
</dbReference>
<dbReference type="InterPro" id="IPR003593">
    <property type="entry name" value="AAA+_ATPase"/>
</dbReference>
<keyword evidence="1" id="KW-0067">ATP-binding</keyword>
<reference evidence="4" key="1">
    <citation type="submission" date="2021-03" db="EMBL/GenBank/DDBJ databases">
        <authorList>
            <person name="Wang G."/>
        </authorList>
    </citation>
    <scope>NUCLEOTIDE SEQUENCE</scope>
    <source>
        <strain evidence="4">KCTC 12899</strain>
    </source>
</reference>
<dbReference type="EMBL" id="JAFREP010000019">
    <property type="protein sequence ID" value="MBO1320743.1"/>
    <property type="molecule type" value="Genomic_DNA"/>
</dbReference>
<dbReference type="InterPro" id="IPR018631">
    <property type="entry name" value="AAA-ATPase-like_dom"/>
</dbReference>
<evidence type="ECO:0000256" key="1">
    <source>
        <dbReference type="RuleBase" id="RU000577"/>
    </source>
</evidence>
<dbReference type="AlphaFoldDB" id="A0A8J7U5R7"/>
<comment type="caution">
    <text evidence="4">The sequence shown here is derived from an EMBL/GenBank/DDBJ whole genome shotgun (WGS) entry which is preliminary data.</text>
</comment>
<name>A0A8J7U5R7_9BACT</name>
<dbReference type="GO" id="GO:0005524">
    <property type="term" value="F:ATP binding"/>
    <property type="evidence" value="ECO:0007669"/>
    <property type="project" value="UniProtKB-KW"/>
</dbReference>
<dbReference type="PANTHER" id="PTHR34825">
    <property type="entry name" value="CONSERVED PROTEIN, WITH A WEAK D-GALACTARATE DEHYDRATASE/ALTRONATE HYDROLASE DOMAIN"/>
    <property type="match status" value="1"/>
</dbReference>
<keyword evidence="1" id="KW-0235">DNA replication</keyword>
<evidence type="ECO:0000313" key="5">
    <source>
        <dbReference type="Proteomes" id="UP000664417"/>
    </source>
</evidence>
<proteinExistence type="inferred from homology"/>
<dbReference type="RefSeq" id="WP_207860695.1">
    <property type="nucleotide sequence ID" value="NZ_JAFREP010000019.1"/>
</dbReference>
<dbReference type="GO" id="GO:0006260">
    <property type="term" value="P:DNA replication"/>
    <property type="evidence" value="ECO:0007669"/>
    <property type="project" value="UniProtKB-KW"/>
</dbReference>
<dbReference type="SMART" id="SM00382">
    <property type="entry name" value="AAA"/>
    <property type="match status" value="1"/>
</dbReference>
<keyword evidence="5" id="KW-1185">Reference proteome</keyword>
<sequence length="777" mass="88821">MDENRPEKRLPNIGLNPKFRFDTFGLGPENEFAHAAALAISKTPSKAYNPLYLYGPPTLGKTHLLHALAHEITAKHPDLDICHLSAGSFKDQLDRSLNQGTTEHFRQLYNTVDVFILDDLNYLKGDSQTQEIFFQIFSSLLEKDKQIVLAGHVPPTLRSDLDSRLTNLFHAGLVVDMRQPSYETRVAILQKKSQIENCFLPAKVLHFIAGNFSRNILELEGALRRLSAYASLMNKEITLGMAKNLLTPEAPPAPNTNQSPGKLLDTRPDFQTVREHGNYVDKTMFLQALISQGGSFFLSRPRRFGKSLLLSTLKAAFEGKQALFKDLWLHDKIDWQKRPVIHFDLSSKRWNSLEDAELSLKVLIENAANSHDIKLKQTRSDLMLEELIQNLAKQRTRVAVLIDEYDHPFTSNLDNPELMMDLTQLIASFFGNFKSLHESIHLLFLTGVSKFAKVSVFSGLNQVVDLTLDPAFATVLGYTQDEIVHYFRDEIKTLEGKHNLSHEETMALIADWYNGFSWDGKTRVYNPYSIMHLFHLYHFRHYWYETGTPSYLVQLFRNGQIDLPRLEHIKIDSSLLEPEDPRRVSALTQFFHTGYLTVDTITTSDDGGMLLSLKFPNFEVRQAMLTRFLSDLRNQNSTNGTRILIDELVNALVQDDLDTLRDELKQLFASIPYQIFINNLEAYYHTVVFLVFSMIGLQVEAEVQTNRGRIDATVVLPDHIYIFEFKMGKAEPGMNQIIEKGYVERFIAEKKPITLISAGFEERSRNIGDWLVQPFTG</sequence>
<dbReference type="Pfam" id="PF09820">
    <property type="entry name" value="AAA-ATPase_like"/>
    <property type="match status" value="1"/>
</dbReference>
<gene>
    <name evidence="4" type="ORF">J3U88_19850</name>
</gene>
<dbReference type="GO" id="GO:0003677">
    <property type="term" value="F:DNA binding"/>
    <property type="evidence" value="ECO:0007669"/>
    <property type="project" value="UniProtKB-KW"/>
</dbReference>
<comment type="similarity">
    <text evidence="2">Belongs to the DnaA family.</text>
</comment>
<evidence type="ECO:0000256" key="2">
    <source>
        <dbReference type="RuleBase" id="RU004227"/>
    </source>
</evidence>
<dbReference type="PANTHER" id="PTHR34825:SF1">
    <property type="entry name" value="AAA-ATPASE-LIKE DOMAIN-CONTAINING PROTEIN"/>
    <property type="match status" value="1"/>
</dbReference>
<dbReference type="CDD" id="cd00009">
    <property type="entry name" value="AAA"/>
    <property type="match status" value="1"/>
</dbReference>
<feature type="domain" description="AAA+ ATPase" evidence="3">
    <location>
        <begin position="47"/>
        <end position="181"/>
    </location>
</feature>
<dbReference type="Proteomes" id="UP000664417">
    <property type="component" value="Unassembled WGS sequence"/>
</dbReference>
<evidence type="ECO:0000313" key="4">
    <source>
        <dbReference type="EMBL" id="MBO1320743.1"/>
    </source>
</evidence>
<dbReference type="InterPro" id="IPR020591">
    <property type="entry name" value="Chromosome_initiator_DnaA-like"/>
</dbReference>
<dbReference type="Pfam" id="PF00308">
    <property type="entry name" value="Bac_DnaA"/>
    <property type="match status" value="1"/>
</dbReference>
<dbReference type="Pfam" id="PF08011">
    <property type="entry name" value="PDDEXK_9"/>
    <property type="match status" value="1"/>
</dbReference>
<keyword evidence="1" id="KW-0238">DNA-binding</keyword>